<dbReference type="eggNOG" id="KOG2401">
    <property type="taxonomic scope" value="Eukaryota"/>
</dbReference>
<dbReference type="STRING" id="69293.ENSGACP00000021364"/>
<reference evidence="2" key="2">
    <citation type="submission" date="2024-04" db="UniProtKB">
        <authorList>
            <consortium name="Ensembl"/>
        </authorList>
    </citation>
    <scope>IDENTIFICATION</scope>
</reference>
<dbReference type="Ensembl" id="ENSGACT00000021405.1">
    <property type="protein sequence ID" value="ENSGACP00000021364.1"/>
    <property type="gene ID" value="ENSGACG00000016191.1"/>
</dbReference>
<evidence type="ECO:0000259" key="1">
    <source>
        <dbReference type="Pfam" id="PF25124"/>
    </source>
</evidence>
<dbReference type="InParanoid" id="G3PUS7"/>
<protein>
    <recommendedName>
        <fullName evidence="1">DUF7816 domain-containing protein</fullName>
    </recommendedName>
</protein>
<dbReference type="AlphaFoldDB" id="G3PUS7"/>
<dbReference type="GO" id="GO:0004519">
    <property type="term" value="F:endonuclease activity"/>
    <property type="evidence" value="ECO:0007669"/>
    <property type="project" value="TreeGrafter"/>
</dbReference>
<evidence type="ECO:0000313" key="2">
    <source>
        <dbReference type="Ensembl" id="ENSGACP00000021364.1"/>
    </source>
</evidence>
<accession>G3PUS7</accession>
<dbReference type="PANTHER" id="PTHR46535:SF1">
    <property type="entry name" value="NEDD4-BINDING PROTEIN 2"/>
    <property type="match status" value="1"/>
</dbReference>
<name>G3PUS7_GASAC</name>
<dbReference type="InterPro" id="IPR052772">
    <property type="entry name" value="Endo/PolyKinase_Domain-Protein"/>
</dbReference>
<proteinExistence type="predicted"/>
<sequence length="139" mass="15906">MYYICCIFPCNSVALFCPSQCFFTTLFECTASAHWGESQGASPVNQPDACGRIPFMDHWNAPRPHVSLRDIIKEEQALQENVEKTRQGRADLDRRDGAALLKEDQLFSLFPTIDRHFLQDIFRDHKYKNSIPLILSAPS</sequence>
<organism evidence="2">
    <name type="scientific">Gasterosteus aculeatus</name>
    <name type="common">Three-spined stickleback</name>
    <dbReference type="NCBI Taxonomy" id="69293"/>
    <lineage>
        <taxon>Eukaryota</taxon>
        <taxon>Metazoa</taxon>
        <taxon>Chordata</taxon>
        <taxon>Craniata</taxon>
        <taxon>Vertebrata</taxon>
        <taxon>Euteleostomi</taxon>
        <taxon>Actinopterygii</taxon>
        <taxon>Neopterygii</taxon>
        <taxon>Teleostei</taxon>
        <taxon>Neoteleostei</taxon>
        <taxon>Acanthomorphata</taxon>
        <taxon>Eupercaria</taxon>
        <taxon>Perciformes</taxon>
        <taxon>Cottioidei</taxon>
        <taxon>Gasterosteales</taxon>
        <taxon>Gasterosteidae</taxon>
        <taxon>Gasterosteus</taxon>
    </lineage>
</organism>
<reference evidence="2" key="1">
    <citation type="submission" date="2006-01" db="EMBL/GenBank/DDBJ databases">
        <authorList>
            <person name="Lindblad-Toh K."/>
            <person name="Mauceli E."/>
            <person name="Grabherr M."/>
            <person name="Chang J.L."/>
            <person name="Lander E.S."/>
        </authorList>
    </citation>
    <scope>NUCLEOTIDE SEQUENCE [LARGE SCALE GENOMIC DNA]</scope>
</reference>
<feature type="domain" description="DUF7816" evidence="1">
    <location>
        <begin position="92"/>
        <end position="127"/>
    </location>
</feature>
<dbReference type="PANTHER" id="PTHR46535">
    <property type="entry name" value="NEDD4-BINDING PROTEIN 2"/>
    <property type="match status" value="1"/>
</dbReference>
<dbReference type="Bgee" id="ENSGACG00000016191">
    <property type="expression patterns" value="Expressed in testis and 6 other cell types or tissues"/>
</dbReference>
<dbReference type="Pfam" id="PF25124">
    <property type="entry name" value="DUF7816"/>
    <property type="match status" value="1"/>
</dbReference>
<dbReference type="GO" id="GO:0005634">
    <property type="term" value="C:nucleus"/>
    <property type="evidence" value="ECO:0007669"/>
    <property type="project" value="TreeGrafter"/>
</dbReference>
<dbReference type="InterPro" id="IPR056718">
    <property type="entry name" value="DUF7816"/>
</dbReference>